<dbReference type="Proteomes" id="UP000283509">
    <property type="component" value="Unassembled WGS sequence"/>
</dbReference>
<reference evidence="2 3" key="2">
    <citation type="submission" date="2019-01" db="EMBL/GenBank/DDBJ databases">
        <title>The decoding of complex shrimp genome reveals the adaptation for benthos swimmer, frequently molting mechanism and breeding impact on genome.</title>
        <authorList>
            <person name="Sun Y."/>
            <person name="Gao Y."/>
            <person name="Yu Y."/>
        </authorList>
    </citation>
    <scope>NUCLEOTIDE SEQUENCE [LARGE SCALE GENOMIC DNA]</scope>
    <source>
        <tissue evidence="2">Muscle</tissue>
    </source>
</reference>
<dbReference type="OrthoDB" id="7700260at2759"/>
<organism evidence="2 3">
    <name type="scientific">Penaeus vannamei</name>
    <name type="common">Whiteleg shrimp</name>
    <name type="synonym">Litopenaeus vannamei</name>
    <dbReference type="NCBI Taxonomy" id="6689"/>
    <lineage>
        <taxon>Eukaryota</taxon>
        <taxon>Metazoa</taxon>
        <taxon>Ecdysozoa</taxon>
        <taxon>Arthropoda</taxon>
        <taxon>Crustacea</taxon>
        <taxon>Multicrustacea</taxon>
        <taxon>Malacostraca</taxon>
        <taxon>Eumalacostraca</taxon>
        <taxon>Eucarida</taxon>
        <taxon>Decapoda</taxon>
        <taxon>Dendrobranchiata</taxon>
        <taxon>Penaeoidea</taxon>
        <taxon>Penaeidae</taxon>
        <taxon>Penaeus</taxon>
    </lineage>
</organism>
<reference evidence="2 3" key="1">
    <citation type="submission" date="2018-04" db="EMBL/GenBank/DDBJ databases">
        <authorList>
            <person name="Zhang X."/>
            <person name="Yuan J."/>
            <person name="Li F."/>
            <person name="Xiang J."/>
        </authorList>
    </citation>
    <scope>NUCLEOTIDE SEQUENCE [LARGE SCALE GENOMIC DNA]</scope>
    <source>
        <tissue evidence="2">Muscle</tissue>
    </source>
</reference>
<accession>A0A3R7QT94</accession>
<feature type="region of interest" description="Disordered" evidence="1">
    <location>
        <begin position="82"/>
        <end position="119"/>
    </location>
</feature>
<evidence type="ECO:0000313" key="2">
    <source>
        <dbReference type="EMBL" id="ROT77316.1"/>
    </source>
</evidence>
<dbReference type="EMBL" id="QCYY01001539">
    <property type="protein sequence ID" value="ROT77316.1"/>
    <property type="molecule type" value="Genomic_DNA"/>
</dbReference>
<comment type="caution">
    <text evidence="2">The sequence shown here is derived from an EMBL/GenBank/DDBJ whole genome shotgun (WGS) entry which is preliminary data.</text>
</comment>
<proteinExistence type="predicted"/>
<name>A0A3R7QT94_PENVA</name>
<protein>
    <submittedName>
        <fullName evidence="2">Uncharacterized protein</fullName>
    </submittedName>
</protein>
<sequence length="215" mass="23980">MYWPRPITRILSPAPITRKLSPDPHHPHTKPPPHHPHTKPRPPSPHTLTLRWWPPSPPWQRGAHAFSFGRLFPASRSGIRGALIRGSGGQKTPSNILKERGEGGDEDDDGEDARSSRDQEAFSALLPAEAPGHGRPSETVSTRDQLSHLLHPPASESLRPVRPLPTKKPSPITWLAGPWFFNGRPSNMFIFNSPHNPGHFDKLHQTYSKPGVYTK</sequence>
<gene>
    <name evidence="2" type="ORF">C7M84_004048</name>
</gene>
<evidence type="ECO:0000256" key="1">
    <source>
        <dbReference type="SAM" id="MobiDB-lite"/>
    </source>
</evidence>
<dbReference type="AlphaFoldDB" id="A0A3R7QT94"/>
<feature type="region of interest" description="Disordered" evidence="1">
    <location>
        <begin position="1"/>
        <end position="49"/>
    </location>
</feature>
<evidence type="ECO:0000313" key="3">
    <source>
        <dbReference type="Proteomes" id="UP000283509"/>
    </source>
</evidence>
<feature type="compositionally biased region" description="Basic residues" evidence="1">
    <location>
        <begin position="27"/>
        <end position="40"/>
    </location>
</feature>
<keyword evidence="3" id="KW-1185">Reference proteome</keyword>